<keyword evidence="2" id="KW-0812">Transmembrane</keyword>
<dbReference type="EMBL" id="JAWDGP010005780">
    <property type="protein sequence ID" value="KAK3752175.1"/>
    <property type="molecule type" value="Genomic_DNA"/>
</dbReference>
<feature type="region of interest" description="Disordered" evidence="1">
    <location>
        <begin position="1"/>
        <end position="40"/>
    </location>
</feature>
<keyword evidence="2" id="KW-1133">Transmembrane helix</keyword>
<comment type="caution">
    <text evidence="3">The sequence shown here is derived from an EMBL/GenBank/DDBJ whole genome shotgun (WGS) entry which is preliminary data.</text>
</comment>
<evidence type="ECO:0000256" key="1">
    <source>
        <dbReference type="SAM" id="MobiDB-lite"/>
    </source>
</evidence>
<name>A0AAE0YN87_9GAST</name>
<evidence type="ECO:0000256" key="2">
    <source>
        <dbReference type="SAM" id="Phobius"/>
    </source>
</evidence>
<feature type="transmembrane region" description="Helical" evidence="2">
    <location>
        <begin position="443"/>
        <end position="468"/>
    </location>
</feature>
<feature type="transmembrane region" description="Helical" evidence="2">
    <location>
        <begin position="506"/>
        <end position="529"/>
    </location>
</feature>
<feature type="transmembrane region" description="Helical" evidence="2">
    <location>
        <begin position="475"/>
        <end position="500"/>
    </location>
</feature>
<evidence type="ECO:0000313" key="4">
    <source>
        <dbReference type="Proteomes" id="UP001283361"/>
    </source>
</evidence>
<feature type="compositionally biased region" description="Polar residues" evidence="1">
    <location>
        <begin position="263"/>
        <end position="273"/>
    </location>
</feature>
<protein>
    <submittedName>
        <fullName evidence="3">Uncharacterized protein</fullName>
    </submittedName>
</protein>
<dbReference type="Proteomes" id="UP001283361">
    <property type="component" value="Unassembled WGS sequence"/>
</dbReference>
<dbReference type="AlphaFoldDB" id="A0AAE0YN87"/>
<organism evidence="3 4">
    <name type="scientific">Elysia crispata</name>
    <name type="common">lettuce slug</name>
    <dbReference type="NCBI Taxonomy" id="231223"/>
    <lineage>
        <taxon>Eukaryota</taxon>
        <taxon>Metazoa</taxon>
        <taxon>Spiralia</taxon>
        <taxon>Lophotrochozoa</taxon>
        <taxon>Mollusca</taxon>
        <taxon>Gastropoda</taxon>
        <taxon>Heterobranchia</taxon>
        <taxon>Euthyneura</taxon>
        <taxon>Panpulmonata</taxon>
        <taxon>Sacoglossa</taxon>
        <taxon>Placobranchoidea</taxon>
        <taxon>Plakobranchidae</taxon>
        <taxon>Elysia</taxon>
    </lineage>
</organism>
<feature type="region of interest" description="Disordered" evidence="1">
    <location>
        <begin position="120"/>
        <end position="141"/>
    </location>
</feature>
<feature type="compositionally biased region" description="Polar residues" evidence="1">
    <location>
        <begin position="28"/>
        <end position="39"/>
    </location>
</feature>
<feature type="compositionally biased region" description="Pro residues" evidence="1">
    <location>
        <begin position="385"/>
        <end position="408"/>
    </location>
</feature>
<keyword evidence="4" id="KW-1185">Reference proteome</keyword>
<evidence type="ECO:0000313" key="3">
    <source>
        <dbReference type="EMBL" id="KAK3752175.1"/>
    </source>
</evidence>
<feature type="compositionally biased region" description="Basic and acidic residues" evidence="1">
    <location>
        <begin position="291"/>
        <end position="309"/>
    </location>
</feature>
<sequence length="546" mass="59648">MHTMDCSDDGSDSELGATSCETGDFRTYSESSSSKSNILRPQIDRIFSEVQKNLPNIDFDSSDVSSDNDEPIFFHQNLKLSSLNAAFDDDKDLDTSLSQGDAPLLGLGMSVRGEEYVIEENDTDDRRSTTRGDDISGNRNEASSLTQAYETAFGSSYDNDLAALMMQVKFPSADDVVSWQQISLKRKEEEEEMYRREEEDLQRHIEQHKKFSSVTQNTNRAHVGVGPSSEEDGEIDIEEVNLQICSSSQTSSDTLKTGDADSKTSPSFSATEKSFQDRLHQGGFKDLGSLDPRERKQVMREQARTKDQEIVSSLNPNQQTMLNFRLFEELDLDSILSAANESNIPLDSLRVVGRPTDSQIPRSHDGGGDTNGAKGIAQTIRLLSPSPPPPTPPQLSSSPSPPPPPSPPQLSSSPSPSPPPPTPPQLSSSSSPSPSPPHQLHTIIIIIITIITTTTNSTTIIIITITIITTTNSTTIIIIIITITTTTNSTTIIIITITIITTTNSTTIIIIIITITTTTNSTTIIIITINNLQHIEDKNVLIAKYL</sequence>
<reference evidence="3" key="1">
    <citation type="journal article" date="2023" name="G3 (Bethesda)">
        <title>A reference genome for the long-term kleptoplast-retaining sea slug Elysia crispata morphotype clarki.</title>
        <authorList>
            <person name="Eastman K.E."/>
            <person name="Pendleton A.L."/>
            <person name="Shaikh M.A."/>
            <person name="Suttiyut T."/>
            <person name="Ogas R."/>
            <person name="Tomko P."/>
            <person name="Gavelis G."/>
            <person name="Widhalm J.R."/>
            <person name="Wisecaver J.H."/>
        </authorList>
    </citation>
    <scope>NUCLEOTIDE SEQUENCE</scope>
    <source>
        <strain evidence="3">ECLA1</strain>
    </source>
</reference>
<feature type="compositionally biased region" description="Acidic residues" evidence="1">
    <location>
        <begin position="1"/>
        <end position="12"/>
    </location>
</feature>
<accession>A0AAE0YN87</accession>
<proteinExistence type="predicted"/>
<feature type="compositionally biased region" description="Pro residues" evidence="1">
    <location>
        <begin position="415"/>
        <end position="424"/>
    </location>
</feature>
<feature type="compositionally biased region" description="Basic and acidic residues" evidence="1">
    <location>
        <begin position="124"/>
        <end position="136"/>
    </location>
</feature>
<feature type="region of interest" description="Disordered" evidence="1">
    <location>
        <begin position="354"/>
        <end position="436"/>
    </location>
</feature>
<feature type="region of interest" description="Disordered" evidence="1">
    <location>
        <begin position="210"/>
        <end position="232"/>
    </location>
</feature>
<dbReference type="PRINTS" id="PR01217">
    <property type="entry name" value="PRICHEXTENSN"/>
</dbReference>
<keyword evidence="2" id="KW-0472">Membrane</keyword>
<feature type="region of interest" description="Disordered" evidence="1">
    <location>
        <begin position="248"/>
        <end position="310"/>
    </location>
</feature>
<gene>
    <name evidence="3" type="ORF">RRG08_059736</name>
</gene>